<evidence type="ECO:0000313" key="2">
    <source>
        <dbReference type="EMBL" id="GGA17882.1"/>
    </source>
</evidence>
<sequence length="439" mass="48626">MKKKIAILAFAATTVLTSTIMVNKSETVKAASSKVSFFDIRGHWAEQAINGAIQKGYVDGYPDDSFKPEGQVTRAEFIKMVDNALNVSVGIAGAGDAWYIPYINAAVTSGFLQWSDVTSGDWNTPMTRKDLARVAVRSTTGDKNTDDQKWMYLATKAGLITGMDDTGTLGEDKTTTRSQSVTIIERILSIKNGQTLSFDKHAVSRAEVAWHGTNIFTMWPRYFPDSFMDRFDMSKAKWDSSDGIYHEQLVEFVIVDMEDASDPFRNEVDGMTFDFQKNDANGKPLKTETLPAPTKSYVTFSKVKQSLTSEYPKGMYATEGGSAVLSGLGIGPSVNQKEWKTKYSTQENKDTILFTKNQNAQNTVNLNIKRGNNPYDPTYLVAGKTYYWTTGMVHPKGDMFSDTLSFLVFMPAAYYSTISGTNKGVTFATAKPNYNVVNP</sequence>
<accession>A0ABQ1FJN0</accession>
<evidence type="ECO:0000313" key="3">
    <source>
        <dbReference type="Proteomes" id="UP000615455"/>
    </source>
</evidence>
<feature type="domain" description="SLH" evidence="1">
    <location>
        <begin position="134"/>
        <end position="198"/>
    </location>
</feature>
<evidence type="ECO:0000259" key="1">
    <source>
        <dbReference type="PROSITE" id="PS51272"/>
    </source>
</evidence>
<dbReference type="PANTHER" id="PTHR43308">
    <property type="entry name" value="OUTER MEMBRANE PROTEIN ALPHA-RELATED"/>
    <property type="match status" value="1"/>
</dbReference>
<feature type="domain" description="SLH" evidence="1">
    <location>
        <begin position="32"/>
        <end position="95"/>
    </location>
</feature>
<proteinExistence type="predicted"/>
<dbReference type="EMBL" id="BMHE01000101">
    <property type="protein sequence ID" value="GGA17882.1"/>
    <property type="molecule type" value="Genomic_DNA"/>
</dbReference>
<dbReference type="PANTHER" id="PTHR43308:SF5">
    <property type="entry name" value="S-LAYER PROTEIN _ PEPTIDOGLYCAN ENDO-BETA-N-ACETYLGLUCOSAMINIDASE"/>
    <property type="match status" value="1"/>
</dbReference>
<dbReference type="Proteomes" id="UP000615455">
    <property type="component" value="Unassembled WGS sequence"/>
</dbReference>
<dbReference type="PROSITE" id="PS51272">
    <property type="entry name" value="SLH"/>
    <property type="match status" value="2"/>
</dbReference>
<organism evidence="2 3">
    <name type="scientific">Paenibacillus marchantiophytorum</name>
    <dbReference type="NCBI Taxonomy" id="1619310"/>
    <lineage>
        <taxon>Bacteria</taxon>
        <taxon>Bacillati</taxon>
        <taxon>Bacillota</taxon>
        <taxon>Bacilli</taxon>
        <taxon>Bacillales</taxon>
        <taxon>Paenibacillaceae</taxon>
        <taxon>Paenibacillus</taxon>
    </lineage>
</organism>
<dbReference type="InterPro" id="IPR001119">
    <property type="entry name" value="SLH_dom"/>
</dbReference>
<name>A0ABQ1FJN0_9BACL</name>
<dbReference type="Pfam" id="PF00395">
    <property type="entry name" value="SLH"/>
    <property type="match status" value="1"/>
</dbReference>
<comment type="caution">
    <text evidence="2">The sequence shown here is derived from an EMBL/GenBank/DDBJ whole genome shotgun (WGS) entry which is preliminary data.</text>
</comment>
<keyword evidence="3" id="KW-1185">Reference proteome</keyword>
<dbReference type="InterPro" id="IPR051465">
    <property type="entry name" value="Cell_Envelope_Struct_Comp"/>
</dbReference>
<gene>
    <name evidence="2" type="ORF">GCM10008018_72470</name>
</gene>
<protein>
    <recommendedName>
        <fullName evidence="1">SLH domain-containing protein</fullName>
    </recommendedName>
</protein>
<reference evidence="3" key="1">
    <citation type="journal article" date="2019" name="Int. J. Syst. Evol. Microbiol.">
        <title>The Global Catalogue of Microorganisms (GCM) 10K type strain sequencing project: providing services to taxonomists for standard genome sequencing and annotation.</title>
        <authorList>
            <consortium name="The Broad Institute Genomics Platform"/>
            <consortium name="The Broad Institute Genome Sequencing Center for Infectious Disease"/>
            <person name="Wu L."/>
            <person name="Ma J."/>
        </authorList>
    </citation>
    <scope>NUCLEOTIDE SEQUENCE [LARGE SCALE GENOMIC DNA]</scope>
    <source>
        <strain evidence="3">CGMCC 1.15043</strain>
    </source>
</reference>
<dbReference type="RefSeq" id="WP_189020993.1">
    <property type="nucleotide sequence ID" value="NZ_BMHE01000101.1"/>
</dbReference>